<proteinExistence type="predicted"/>
<dbReference type="PANTHER" id="PTHR39369:SF6">
    <property type="entry name" value="LIN-24 (TWENTY-FOUR) LIKE"/>
    <property type="match status" value="1"/>
</dbReference>
<feature type="region of interest" description="Disordered" evidence="1">
    <location>
        <begin position="250"/>
        <end position="282"/>
    </location>
</feature>
<dbReference type="AlphaFoldDB" id="A0AAV4GG50"/>
<dbReference type="PANTHER" id="PTHR39369">
    <property type="entry name" value="LIN-24 (TWENTY-FOUR) LIKE"/>
    <property type="match status" value="1"/>
</dbReference>
<protein>
    <submittedName>
        <fullName evidence="2">Lin-24 like family member</fullName>
    </submittedName>
</protein>
<dbReference type="SUPFAM" id="SSF56973">
    <property type="entry name" value="Aerolisin/ETX pore-forming domain"/>
    <property type="match status" value="1"/>
</dbReference>
<comment type="caution">
    <text evidence="2">The sequence shown here is derived from an EMBL/GenBank/DDBJ whole genome shotgun (WGS) entry which is preliminary data.</text>
</comment>
<dbReference type="InterPro" id="IPR004991">
    <property type="entry name" value="Aerolysin-like"/>
</dbReference>
<evidence type="ECO:0000313" key="3">
    <source>
        <dbReference type="Proteomes" id="UP000762676"/>
    </source>
</evidence>
<reference evidence="2 3" key="1">
    <citation type="journal article" date="2021" name="Elife">
        <title>Chloroplast acquisition without the gene transfer in kleptoplastic sea slugs, Plakobranchus ocellatus.</title>
        <authorList>
            <person name="Maeda T."/>
            <person name="Takahashi S."/>
            <person name="Yoshida T."/>
            <person name="Shimamura S."/>
            <person name="Takaki Y."/>
            <person name="Nagai Y."/>
            <person name="Toyoda A."/>
            <person name="Suzuki Y."/>
            <person name="Arimoto A."/>
            <person name="Ishii H."/>
            <person name="Satoh N."/>
            <person name="Nishiyama T."/>
            <person name="Hasebe M."/>
            <person name="Maruyama T."/>
            <person name="Minagawa J."/>
            <person name="Obokata J."/>
            <person name="Shigenobu S."/>
        </authorList>
    </citation>
    <scope>NUCLEOTIDE SEQUENCE [LARGE SCALE GENOMIC DNA]</scope>
</reference>
<evidence type="ECO:0000256" key="1">
    <source>
        <dbReference type="SAM" id="MobiDB-lite"/>
    </source>
</evidence>
<gene>
    <name evidence="2" type="ORF">ElyMa_004141800</name>
</gene>
<name>A0AAV4GG50_9GAST</name>
<keyword evidence="3" id="KW-1185">Reference proteome</keyword>
<dbReference type="Pfam" id="PF03318">
    <property type="entry name" value="ETX_MTX2"/>
    <property type="match status" value="1"/>
</dbReference>
<sequence>MSSRVVDLERMISLWAWHIFKITKDKSTRNLKFEDLTFDINWKKMHFRSETPEYTEKKLKDSSQKNLIFKALYENRTSVSQDHHFATDRSTTCKCVTAVTEGFTRGTSLSLQLGLPNEVLMATASYGREITVETTEENETEQTVSWAVDTCIRVQPNHRSIVRLEVSEQQFTASFHVITRISGGPVVAVYTRKDNEFIETIEGKITEIVRTQVPDLDSVTIAADGKSVNWRVRGTCEFVYGVEQHVVVEEEELTDPPATGTVNGESSRGGRNGEGISVGSEG</sequence>
<dbReference type="Proteomes" id="UP000762676">
    <property type="component" value="Unassembled WGS sequence"/>
</dbReference>
<dbReference type="Gene3D" id="2.170.15.10">
    <property type="entry name" value="Proaerolysin, chain A, domain 3"/>
    <property type="match status" value="1"/>
</dbReference>
<accession>A0AAV4GG50</accession>
<dbReference type="CDD" id="cd20237">
    <property type="entry name" value="PFM_LIN24-like"/>
    <property type="match status" value="1"/>
</dbReference>
<dbReference type="EMBL" id="BMAT01008390">
    <property type="protein sequence ID" value="GFR84075.1"/>
    <property type="molecule type" value="Genomic_DNA"/>
</dbReference>
<organism evidence="2 3">
    <name type="scientific">Elysia marginata</name>
    <dbReference type="NCBI Taxonomy" id="1093978"/>
    <lineage>
        <taxon>Eukaryota</taxon>
        <taxon>Metazoa</taxon>
        <taxon>Spiralia</taxon>
        <taxon>Lophotrochozoa</taxon>
        <taxon>Mollusca</taxon>
        <taxon>Gastropoda</taxon>
        <taxon>Heterobranchia</taxon>
        <taxon>Euthyneura</taxon>
        <taxon>Panpulmonata</taxon>
        <taxon>Sacoglossa</taxon>
        <taxon>Placobranchoidea</taxon>
        <taxon>Plakobranchidae</taxon>
        <taxon>Elysia</taxon>
    </lineage>
</organism>
<evidence type="ECO:0000313" key="2">
    <source>
        <dbReference type="EMBL" id="GFR84075.1"/>
    </source>
</evidence>